<reference evidence="3 4" key="1">
    <citation type="submission" date="2012-02" db="EMBL/GenBank/DDBJ databases">
        <title>Complete genome sequence of Actinoplanes missouriensis 431 (= NBRC 102363).</title>
        <authorList>
            <person name="Ohnishi Y."/>
            <person name="Ishikawa J."/>
            <person name="Sekine M."/>
            <person name="Hosoyama A."/>
            <person name="Harada T."/>
            <person name="Narita H."/>
            <person name="Hata T."/>
            <person name="Konno Y."/>
            <person name="Tutikane K."/>
            <person name="Fujita N."/>
            <person name="Horinouchi S."/>
            <person name="Hayakawa M."/>
        </authorList>
    </citation>
    <scope>NUCLEOTIDE SEQUENCE [LARGE SCALE GENOMIC DNA]</scope>
    <source>
        <strain evidence="4">ATCC 14538 / DSM 43046 / CBS 188.64 / JCM 3121 / NBRC 102363 / NCIMB 12654 / NRRL B-3342 / UNCC 431</strain>
    </source>
</reference>
<dbReference type="KEGG" id="ams:AMIS_45340"/>
<accession>I0H9R7</accession>
<organism evidence="3 4">
    <name type="scientific">Actinoplanes missouriensis (strain ATCC 14538 / DSM 43046 / CBS 188.64 / JCM 3121 / NBRC 102363 / NCIMB 12654 / NRRL B-3342 / UNCC 431)</name>
    <dbReference type="NCBI Taxonomy" id="512565"/>
    <lineage>
        <taxon>Bacteria</taxon>
        <taxon>Bacillati</taxon>
        <taxon>Actinomycetota</taxon>
        <taxon>Actinomycetes</taxon>
        <taxon>Micromonosporales</taxon>
        <taxon>Micromonosporaceae</taxon>
        <taxon>Actinoplanes</taxon>
    </lineage>
</organism>
<sequence>MNRRHLSSILAVTVAVAGSTLVMPRPAAASVAAPYQNPAGRMPLGLASLTTTVGAIQTPVPGVTYRKFSQGYASSRWSIALNYPNGQNLTRDPQAALDYQADLKAAGIASTTSTYNPPLPTDVGYRPPTDVTVFHGLHLTETFADRASADARLVALTKIKVADKFVSGTVQHQAFRQETTTGPWEVRVVAVEPDAAVTVGGAHGAELAYGDTVRNIAKHAGAIAAINASEFDIKSVNNPNFNGYDGDPLGIYVQGNNLLSDAQNGRTALLLNGAVGKPRITELTSTTKVTAPDGAVWQIDGIHRKPGKIINCGGVGDLRPNGTPGDEVWRYETCTDADEIVIFRPEWGTATPPGPAGSVDVVVDGNWVAKQLRSPAGGPIPSGSRVMQGIGGGADWLRAHTVIGQKFQPGTQILDPQGQMVAGPNFVAIGGGPALVRDGKIWINSGANGWKTTEGFFAPAFHTDRHPRTLVGITAAGQLLMVVIDGRRPGISVGVTIPEAAEVMKWLGATDAMMLGMGGDSTLVINDILYNRPTDDWEQDFTERRVGNAIVVTKK</sequence>
<keyword evidence="1" id="KW-0732">Signal</keyword>
<dbReference type="OrthoDB" id="9809781at2"/>
<name>I0H9R7_ACTM4</name>
<proteinExistence type="predicted"/>
<dbReference type="STRING" id="512565.AMIS_45340"/>
<evidence type="ECO:0000313" key="3">
    <source>
        <dbReference type="EMBL" id="BAL89754.1"/>
    </source>
</evidence>
<dbReference type="AlphaFoldDB" id="I0H9R7"/>
<feature type="domain" description="Phosphodiester glycosidase" evidence="2">
    <location>
        <begin position="359"/>
        <end position="553"/>
    </location>
</feature>
<evidence type="ECO:0000259" key="2">
    <source>
        <dbReference type="Pfam" id="PF09992"/>
    </source>
</evidence>
<evidence type="ECO:0000256" key="1">
    <source>
        <dbReference type="SAM" id="SignalP"/>
    </source>
</evidence>
<gene>
    <name evidence="3" type="ordered locus">AMIS_45340</name>
</gene>
<dbReference type="RefSeq" id="WP_014444646.1">
    <property type="nucleotide sequence ID" value="NC_017093.1"/>
</dbReference>
<dbReference type="eggNOG" id="COG4632">
    <property type="taxonomic scope" value="Bacteria"/>
</dbReference>
<dbReference type="InterPro" id="IPR018711">
    <property type="entry name" value="NAGPA"/>
</dbReference>
<evidence type="ECO:0000313" key="4">
    <source>
        <dbReference type="Proteomes" id="UP000007882"/>
    </source>
</evidence>
<dbReference type="HOGENOM" id="CLU_037016_0_0_11"/>
<dbReference type="EMBL" id="AP012319">
    <property type="protein sequence ID" value="BAL89754.1"/>
    <property type="molecule type" value="Genomic_DNA"/>
</dbReference>
<dbReference type="PANTHER" id="PTHR40446:SF2">
    <property type="entry name" value="N-ACETYLGLUCOSAMINE-1-PHOSPHODIESTER ALPHA-N-ACETYLGLUCOSAMINIDASE"/>
    <property type="match status" value="1"/>
</dbReference>
<dbReference type="Pfam" id="PF09992">
    <property type="entry name" value="NAGPA"/>
    <property type="match status" value="1"/>
</dbReference>
<dbReference type="PATRIC" id="fig|512565.3.peg.4519"/>
<protein>
    <recommendedName>
        <fullName evidence="2">Phosphodiester glycosidase domain-containing protein</fullName>
    </recommendedName>
</protein>
<feature type="signal peptide" evidence="1">
    <location>
        <begin position="1"/>
        <end position="29"/>
    </location>
</feature>
<keyword evidence="4" id="KW-1185">Reference proteome</keyword>
<feature type="chain" id="PRO_5003628715" description="Phosphodiester glycosidase domain-containing protein" evidence="1">
    <location>
        <begin position="30"/>
        <end position="555"/>
    </location>
</feature>
<dbReference type="Proteomes" id="UP000007882">
    <property type="component" value="Chromosome"/>
</dbReference>
<dbReference type="PANTHER" id="PTHR40446">
    <property type="entry name" value="N-ACETYLGLUCOSAMINE-1-PHOSPHODIESTER ALPHA-N-ACETYLGLUCOSAMINIDASE"/>
    <property type="match status" value="1"/>
</dbReference>